<protein>
    <submittedName>
        <fullName evidence="1">Uncharacterized protein</fullName>
    </submittedName>
</protein>
<organism evidence="1 2">
    <name type="scientific">Filobasidium floriforme</name>
    <dbReference type="NCBI Taxonomy" id="5210"/>
    <lineage>
        <taxon>Eukaryota</taxon>
        <taxon>Fungi</taxon>
        <taxon>Dikarya</taxon>
        <taxon>Basidiomycota</taxon>
        <taxon>Agaricomycotina</taxon>
        <taxon>Tremellomycetes</taxon>
        <taxon>Filobasidiales</taxon>
        <taxon>Filobasidiaceae</taxon>
        <taxon>Filobasidium</taxon>
    </lineage>
</organism>
<proteinExistence type="predicted"/>
<evidence type="ECO:0000313" key="1">
    <source>
        <dbReference type="EMBL" id="KAG7532129.1"/>
    </source>
</evidence>
<dbReference type="AlphaFoldDB" id="A0A8K0NST2"/>
<comment type="caution">
    <text evidence="1">The sequence shown here is derived from an EMBL/GenBank/DDBJ whole genome shotgun (WGS) entry which is preliminary data.</text>
</comment>
<dbReference type="Proteomes" id="UP000812966">
    <property type="component" value="Unassembled WGS sequence"/>
</dbReference>
<keyword evidence="2" id="KW-1185">Reference proteome</keyword>
<reference evidence="1" key="1">
    <citation type="submission" date="2020-04" db="EMBL/GenBank/DDBJ databases">
        <title>Analysis of mating type loci in Filobasidium floriforme.</title>
        <authorList>
            <person name="Nowrousian M."/>
        </authorList>
    </citation>
    <scope>NUCLEOTIDE SEQUENCE</scope>
    <source>
        <strain evidence="1">CBS 6242</strain>
    </source>
</reference>
<name>A0A8K0NST2_9TREE</name>
<sequence length="520" mass="58348">MLTNARWNRPSSRVVGCGVLAAVCVSLVYLGQVQDPYWTAGRTSQIDPDSLGAEDHGSAGSWLEGLEVLPAKPEDVDESSAGIDTEPDPWELVPTVDFSTAPDREYKEETEARLRSLAECMDSGRCPKNRQSVAILASLPCYMTVYHDYMGGEGIWVVKQIKSLERQGYTVLYARDDWSYVDEVYRRIPDQVKVVIGDDMVRADKIFRTPEDPAALPAWKTIVMWFFPVVGRSPVGNPWHISAEPGPEHWNATFIGYDMTCPGTPIPTSDRNNQVYILAKRLKYFYDISPAWNVTFFPRAALELSADFPGFEFVAGYKDEDEPTKMGFPGGMAYPEGVRNLGRLSPEEFARHVKESKALLGIGSPPQSPSPYHALCQGVPFINPVVLSHEDRDAMDPANWKSAQHSTVARLPEPYNYAAVAWDYDSFVRAIRSALTHSTPRYRFDHMASESLDARMDELMNRDWFGMAQEVKRLRDLGEDKSFSKDKVGFLFVGASADTLRKVKRRSSSTVLTALVPMFR</sequence>
<evidence type="ECO:0000313" key="2">
    <source>
        <dbReference type="Proteomes" id="UP000812966"/>
    </source>
</evidence>
<gene>
    <name evidence="1" type="ORF">FFLO_03817</name>
</gene>
<accession>A0A8K0NST2</accession>
<dbReference type="EMBL" id="JABELV010000073">
    <property type="protein sequence ID" value="KAG7532129.1"/>
    <property type="molecule type" value="Genomic_DNA"/>
</dbReference>